<feature type="compositionally biased region" description="Low complexity" evidence="1">
    <location>
        <begin position="1"/>
        <end position="18"/>
    </location>
</feature>
<feature type="compositionally biased region" description="Polar residues" evidence="1">
    <location>
        <begin position="171"/>
        <end position="180"/>
    </location>
</feature>
<protein>
    <submittedName>
        <fullName evidence="2">Uncharacterized protein</fullName>
    </submittedName>
</protein>
<dbReference type="VEuPathDB" id="FungiDB:SPRG_06704"/>
<dbReference type="Proteomes" id="UP000030745">
    <property type="component" value="Unassembled WGS sequence"/>
</dbReference>
<organism evidence="2 3">
    <name type="scientific">Saprolegnia parasitica (strain CBS 223.65)</name>
    <dbReference type="NCBI Taxonomy" id="695850"/>
    <lineage>
        <taxon>Eukaryota</taxon>
        <taxon>Sar</taxon>
        <taxon>Stramenopiles</taxon>
        <taxon>Oomycota</taxon>
        <taxon>Saprolegniomycetes</taxon>
        <taxon>Saprolegniales</taxon>
        <taxon>Saprolegniaceae</taxon>
        <taxon>Saprolegnia</taxon>
    </lineage>
</organism>
<evidence type="ECO:0000313" key="3">
    <source>
        <dbReference type="Proteomes" id="UP000030745"/>
    </source>
</evidence>
<dbReference type="AlphaFoldDB" id="A0A067CGZ9"/>
<name>A0A067CGZ9_SAPPC</name>
<proteinExistence type="predicted"/>
<evidence type="ECO:0000313" key="2">
    <source>
        <dbReference type="EMBL" id="KDO28465.1"/>
    </source>
</evidence>
<feature type="compositionally biased region" description="Basic and acidic residues" evidence="1">
    <location>
        <begin position="22"/>
        <end position="74"/>
    </location>
</feature>
<sequence length="218" mass="24433">MVMQGRRSPGRAPTSRPRTPSPRRDVPRAQRSRSRDLERRNSPRPATPERRPSLRDDVSRRDRVEVLRQEEGRALPRTNSVRSQRSRSRPGRSTTTRSGCDVAKPTTTKTEVRDTRSLAEIAREAAAKRPSVSETHHVVREQPDYSNVVFDPLPVAKEGGPIMAPLLQSLRQSGNDTPRSVASDDSSSLSIKSLLNPKPVRRGVELDELAVDYDDDDE</sequence>
<reference evidence="2 3" key="1">
    <citation type="journal article" date="2013" name="PLoS Genet.">
        <title>Distinctive expansion of potential virulence genes in the genome of the oomycete fish pathogen Saprolegnia parasitica.</title>
        <authorList>
            <person name="Jiang R.H."/>
            <person name="de Bruijn I."/>
            <person name="Haas B.J."/>
            <person name="Belmonte R."/>
            <person name="Lobach L."/>
            <person name="Christie J."/>
            <person name="van den Ackerveken G."/>
            <person name="Bottin A."/>
            <person name="Bulone V."/>
            <person name="Diaz-Moreno S.M."/>
            <person name="Dumas B."/>
            <person name="Fan L."/>
            <person name="Gaulin E."/>
            <person name="Govers F."/>
            <person name="Grenville-Briggs L.J."/>
            <person name="Horner N.R."/>
            <person name="Levin J.Z."/>
            <person name="Mammella M."/>
            <person name="Meijer H.J."/>
            <person name="Morris P."/>
            <person name="Nusbaum C."/>
            <person name="Oome S."/>
            <person name="Phillips A.J."/>
            <person name="van Rooyen D."/>
            <person name="Rzeszutek E."/>
            <person name="Saraiva M."/>
            <person name="Secombes C.J."/>
            <person name="Seidl M.F."/>
            <person name="Snel B."/>
            <person name="Stassen J.H."/>
            <person name="Sykes S."/>
            <person name="Tripathy S."/>
            <person name="van den Berg H."/>
            <person name="Vega-Arreguin J.C."/>
            <person name="Wawra S."/>
            <person name="Young S.K."/>
            <person name="Zeng Q."/>
            <person name="Dieguez-Uribeondo J."/>
            <person name="Russ C."/>
            <person name="Tyler B.M."/>
            <person name="van West P."/>
        </authorList>
    </citation>
    <scope>NUCLEOTIDE SEQUENCE [LARGE SCALE GENOMIC DNA]</scope>
    <source>
        <strain evidence="2 3">CBS 223.65</strain>
    </source>
</reference>
<dbReference type="KEGG" id="spar:SPRG_06704"/>
<feature type="region of interest" description="Disordered" evidence="1">
    <location>
        <begin position="1"/>
        <end position="113"/>
    </location>
</feature>
<dbReference type="EMBL" id="KK583211">
    <property type="protein sequence ID" value="KDO28465.1"/>
    <property type="molecule type" value="Genomic_DNA"/>
</dbReference>
<evidence type="ECO:0000256" key="1">
    <source>
        <dbReference type="SAM" id="MobiDB-lite"/>
    </source>
</evidence>
<gene>
    <name evidence="2" type="ORF">SPRG_06704</name>
</gene>
<accession>A0A067CGZ9</accession>
<dbReference type="RefSeq" id="XP_012200904.1">
    <property type="nucleotide sequence ID" value="XM_012345514.1"/>
</dbReference>
<feature type="compositionally biased region" description="Low complexity" evidence="1">
    <location>
        <begin position="183"/>
        <end position="195"/>
    </location>
</feature>
<dbReference type="STRING" id="695850.A0A067CGZ9"/>
<feature type="region of interest" description="Disordered" evidence="1">
    <location>
        <begin position="171"/>
        <end position="197"/>
    </location>
</feature>
<keyword evidence="3" id="KW-1185">Reference proteome</keyword>
<dbReference type="GeneID" id="24129035"/>